<comment type="caution">
    <text evidence="5">The sequence shown here is derived from an EMBL/GenBank/DDBJ whole genome shotgun (WGS) entry which is preliminary data.</text>
</comment>
<dbReference type="GO" id="GO:0005576">
    <property type="term" value="C:extracellular region"/>
    <property type="evidence" value="ECO:0007669"/>
    <property type="project" value="UniProtKB-SubCell"/>
</dbReference>
<evidence type="ECO:0000313" key="5">
    <source>
        <dbReference type="EMBL" id="KAG0269464.1"/>
    </source>
</evidence>
<comment type="subcellular location">
    <subcellularLocation>
        <location evidence="1">Host cell</location>
    </subcellularLocation>
    <subcellularLocation>
        <location evidence="2">Secreted</location>
    </subcellularLocation>
</comment>
<evidence type="ECO:0000256" key="3">
    <source>
        <dbReference type="ARBA" id="ARBA00022525"/>
    </source>
</evidence>
<keyword evidence="3" id="KW-0964">Secreted</keyword>
<sequence length="339" mass="38213">MTDNHITLFCLVDGEPASNAFPVEIESNKTIGHLKNLIKVKKTPRFDDIASYELILSHVSHPVIAANTHQPVLLSAIESPRELIPTENIADVFSEPPPTQTIHILVQRPPPDLISELVFLQCVLDAIVGKQQEGCAGQDSTSNAYSLKASPRPWDILDFVRNMNLNSTPRYRRPRFMERRSFRPESELQQLFKYDLGSVSVLPPFAETIQVMSLRHGKPDLVCLKAGGDPDLAESVLFPIEIKRPVILRSENLVQDYLAQDQSGDTGGVLGPVNQIYGYMRLNGYRYGILSTYEQTWFMKRGNLGTNDLMISPAIAFDSREPSLLQYYLWFIREANNDP</sequence>
<reference evidence="5" key="1">
    <citation type="journal article" date="2020" name="Fungal Divers.">
        <title>Resolving the Mortierellaceae phylogeny through synthesis of multi-gene phylogenetics and phylogenomics.</title>
        <authorList>
            <person name="Vandepol N."/>
            <person name="Liber J."/>
            <person name="Desiro A."/>
            <person name="Na H."/>
            <person name="Kennedy M."/>
            <person name="Barry K."/>
            <person name="Grigoriev I.V."/>
            <person name="Miller A.N."/>
            <person name="O'Donnell K."/>
            <person name="Stajich J.E."/>
            <person name="Bonito G."/>
        </authorList>
    </citation>
    <scope>NUCLEOTIDE SEQUENCE</scope>
    <source>
        <strain evidence="5">BC1065</strain>
    </source>
</reference>
<feature type="domain" description="Crinkler effector protein N-terminal" evidence="4">
    <location>
        <begin position="6"/>
        <end position="107"/>
    </location>
</feature>
<evidence type="ECO:0000313" key="6">
    <source>
        <dbReference type="Proteomes" id="UP000807716"/>
    </source>
</evidence>
<dbReference type="Proteomes" id="UP000807716">
    <property type="component" value="Unassembled WGS sequence"/>
</dbReference>
<gene>
    <name evidence="5" type="ORF">DFQ27_003376</name>
</gene>
<organism evidence="5 6">
    <name type="scientific">Actinomortierella ambigua</name>
    <dbReference type="NCBI Taxonomy" id="1343610"/>
    <lineage>
        <taxon>Eukaryota</taxon>
        <taxon>Fungi</taxon>
        <taxon>Fungi incertae sedis</taxon>
        <taxon>Mucoromycota</taxon>
        <taxon>Mortierellomycotina</taxon>
        <taxon>Mortierellomycetes</taxon>
        <taxon>Mortierellales</taxon>
        <taxon>Mortierellaceae</taxon>
        <taxon>Actinomortierella</taxon>
    </lineage>
</organism>
<dbReference type="AlphaFoldDB" id="A0A9P6UCH0"/>
<evidence type="ECO:0000256" key="2">
    <source>
        <dbReference type="ARBA" id="ARBA00004613"/>
    </source>
</evidence>
<name>A0A9P6UCH0_9FUNG</name>
<evidence type="ECO:0000256" key="1">
    <source>
        <dbReference type="ARBA" id="ARBA00004340"/>
    </source>
</evidence>
<dbReference type="OrthoDB" id="2156052at2759"/>
<dbReference type="GO" id="GO:0043657">
    <property type="term" value="C:host cell"/>
    <property type="evidence" value="ECO:0007669"/>
    <property type="project" value="UniProtKB-SubCell"/>
</dbReference>
<protein>
    <recommendedName>
        <fullName evidence="4">Crinkler effector protein N-terminal domain-containing protein</fullName>
    </recommendedName>
</protein>
<keyword evidence="6" id="KW-1185">Reference proteome</keyword>
<dbReference type="Pfam" id="PF20147">
    <property type="entry name" value="Crinkler"/>
    <property type="match status" value="1"/>
</dbReference>
<evidence type="ECO:0000259" key="4">
    <source>
        <dbReference type="Pfam" id="PF20147"/>
    </source>
</evidence>
<proteinExistence type="predicted"/>
<dbReference type="InterPro" id="IPR045379">
    <property type="entry name" value="Crinkler_N"/>
</dbReference>
<accession>A0A9P6UCH0</accession>
<dbReference type="EMBL" id="JAAAJB010000024">
    <property type="protein sequence ID" value="KAG0269464.1"/>
    <property type="molecule type" value="Genomic_DNA"/>
</dbReference>